<reference evidence="4" key="1">
    <citation type="journal article" date="2019" name="Int. J. Syst. Evol. Microbiol.">
        <title>The Global Catalogue of Microorganisms (GCM) 10K type strain sequencing project: providing services to taxonomists for standard genome sequencing and annotation.</title>
        <authorList>
            <consortium name="The Broad Institute Genomics Platform"/>
            <consortium name="The Broad Institute Genome Sequencing Center for Infectious Disease"/>
            <person name="Wu L."/>
            <person name="Ma J."/>
        </authorList>
    </citation>
    <scope>NUCLEOTIDE SEQUENCE [LARGE SCALE GENOMIC DNA]</scope>
    <source>
        <strain evidence="4">CCUG 62763</strain>
    </source>
</reference>
<comment type="caution">
    <text evidence="3">The sequence shown here is derived from an EMBL/GenBank/DDBJ whole genome shotgun (WGS) entry which is preliminary data.</text>
</comment>
<dbReference type="Gene3D" id="3.90.550.10">
    <property type="entry name" value="Spore Coat Polysaccharide Biosynthesis Protein SpsA, Chain A"/>
    <property type="match status" value="1"/>
</dbReference>
<protein>
    <submittedName>
        <fullName evidence="3">Glycosyltransferase family 2 protein</fullName>
    </submittedName>
</protein>
<evidence type="ECO:0000259" key="2">
    <source>
        <dbReference type="Pfam" id="PF00535"/>
    </source>
</evidence>
<dbReference type="SUPFAM" id="SSF53448">
    <property type="entry name" value="Nucleotide-diphospho-sugar transferases"/>
    <property type="match status" value="1"/>
</dbReference>
<sequence>MAEPTRPTPAFSLVVPCYNEARSLPELVLRARFTAEAGDGEVILVDNGSTDDTPEVLARLLDPADDRVRSIRVDPNEGYGWGITSGLAVARAPIVGWTHADLQTDPADALRAVAAMEGAAGPVLVKGRRYGRPVADRVFTAGMSVFETVLLRRRLTDINAQPTMFSRELLDQWGTPPKDFSLDLFAMYTAAERGFDIRRVPVVFAPRRFGTSSWNVDLAAKRKFIKRTVDFSLALRKQL</sequence>
<dbReference type="Proteomes" id="UP001596025">
    <property type="component" value="Unassembled WGS sequence"/>
</dbReference>
<dbReference type="PANTHER" id="PTHR48090:SF7">
    <property type="entry name" value="RFBJ PROTEIN"/>
    <property type="match status" value="1"/>
</dbReference>
<dbReference type="InterPro" id="IPR029044">
    <property type="entry name" value="Nucleotide-diphossugar_trans"/>
</dbReference>
<dbReference type="CDD" id="cd04179">
    <property type="entry name" value="DPM_DPG-synthase_like"/>
    <property type="match status" value="1"/>
</dbReference>
<dbReference type="InterPro" id="IPR050256">
    <property type="entry name" value="Glycosyltransferase_2"/>
</dbReference>
<gene>
    <name evidence="3" type="ORF">ACFO3M_17150</name>
</gene>
<dbReference type="PANTHER" id="PTHR48090">
    <property type="entry name" value="UNDECAPRENYL-PHOSPHATE 4-DEOXY-4-FORMAMIDO-L-ARABINOSE TRANSFERASE-RELATED"/>
    <property type="match status" value="1"/>
</dbReference>
<proteinExistence type="inferred from homology"/>
<organism evidence="3 4">
    <name type="scientific">Geodermatophilus arenarius</name>
    <dbReference type="NCBI Taxonomy" id="1137990"/>
    <lineage>
        <taxon>Bacteria</taxon>
        <taxon>Bacillati</taxon>
        <taxon>Actinomycetota</taxon>
        <taxon>Actinomycetes</taxon>
        <taxon>Geodermatophilales</taxon>
        <taxon>Geodermatophilaceae</taxon>
        <taxon>Geodermatophilus</taxon>
    </lineage>
</organism>
<comment type="similarity">
    <text evidence="1">Belongs to the glycosyltransferase 2 family.</text>
</comment>
<accession>A0ABV9LM35</accession>
<evidence type="ECO:0000313" key="3">
    <source>
        <dbReference type="EMBL" id="MFC4695129.1"/>
    </source>
</evidence>
<name>A0ABV9LM35_9ACTN</name>
<keyword evidence="4" id="KW-1185">Reference proteome</keyword>
<evidence type="ECO:0000256" key="1">
    <source>
        <dbReference type="ARBA" id="ARBA00006739"/>
    </source>
</evidence>
<dbReference type="InterPro" id="IPR001173">
    <property type="entry name" value="Glyco_trans_2-like"/>
</dbReference>
<evidence type="ECO:0000313" key="4">
    <source>
        <dbReference type="Proteomes" id="UP001596025"/>
    </source>
</evidence>
<dbReference type="EMBL" id="JBHSGR010000020">
    <property type="protein sequence ID" value="MFC4695129.1"/>
    <property type="molecule type" value="Genomic_DNA"/>
</dbReference>
<dbReference type="Pfam" id="PF00535">
    <property type="entry name" value="Glycos_transf_2"/>
    <property type="match status" value="1"/>
</dbReference>
<feature type="domain" description="Glycosyltransferase 2-like" evidence="2">
    <location>
        <begin position="12"/>
        <end position="139"/>
    </location>
</feature>
<dbReference type="RefSeq" id="WP_387991435.1">
    <property type="nucleotide sequence ID" value="NZ_JBHSGR010000020.1"/>
</dbReference>